<dbReference type="PANTHER" id="PTHR45663">
    <property type="entry name" value="GEO12009P1"/>
    <property type="match status" value="1"/>
</dbReference>
<accession>A0A927WIE3</accession>
<feature type="active site" description="Nucleophile" evidence="9">
    <location>
        <position position="34"/>
    </location>
</feature>
<evidence type="ECO:0000256" key="2">
    <source>
        <dbReference type="ARBA" id="ARBA00020570"/>
    </source>
</evidence>
<evidence type="ECO:0000256" key="6">
    <source>
        <dbReference type="ARBA" id="ARBA00023284"/>
    </source>
</evidence>
<dbReference type="PRINTS" id="PR00421">
    <property type="entry name" value="THIOREDOXIN"/>
</dbReference>
<evidence type="ECO:0000256" key="3">
    <source>
        <dbReference type="ARBA" id="ARBA00022448"/>
    </source>
</evidence>
<dbReference type="SUPFAM" id="SSF52833">
    <property type="entry name" value="Thioredoxin-like"/>
    <property type="match status" value="1"/>
</dbReference>
<gene>
    <name evidence="12" type="primary">trxA</name>
    <name evidence="12" type="ORF">E7201_04585</name>
</gene>
<dbReference type="PIRSF" id="PIRSF000077">
    <property type="entry name" value="Thioredoxin"/>
    <property type="match status" value="1"/>
</dbReference>
<dbReference type="InterPro" id="IPR017937">
    <property type="entry name" value="Thioredoxin_CS"/>
</dbReference>
<keyword evidence="3" id="KW-0813">Transport</keyword>
<dbReference type="GO" id="GO:0045454">
    <property type="term" value="P:cell redox homeostasis"/>
    <property type="evidence" value="ECO:0007669"/>
    <property type="project" value="TreeGrafter"/>
</dbReference>
<dbReference type="PROSITE" id="PS51352">
    <property type="entry name" value="THIOREDOXIN_2"/>
    <property type="match status" value="1"/>
</dbReference>
<name>A0A927WIE3_SELRU</name>
<dbReference type="CDD" id="cd02947">
    <property type="entry name" value="TRX_family"/>
    <property type="match status" value="1"/>
</dbReference>
<evidence type="ECO:0000313" key="12">
    <source>
        <dbReference type="EMBL" id="MBE6092441.1"/>
    </source>
</evidence>
<evidence type="ECO:0000256" key="1">
    <source>
        <dbReference type="ARBA" id="ARBA00008987"/>
    </source>
</evidence>
<feature type="domain" description="Thioredoxin" evidence="11">
    <location>
        <begin position="1"/>
        <end position="102"/>
    </location>
</feature>
<feature type="site" description="Contributes to redox potential value" evidence="9">
    <location>
        <position position="32"/>
    </location>
</feature>
<evidence type="ECO:0000259" key="11">
    <source>
        <dbReference type="PROSITE" id="PS51352"/>
    </source>
</evidence>
<dbReference type="Gene3D" id="3.40.30.10">
    <property type="entry name" value="Glutaredoxin"/>
    <property type="match status" value="1"/>
</dbReference>
<keyword evidence="5 10" id="KW-1015">Disulfide bond</keyword>
<feature type="disulfide bond" description="Redox-active" evidence="10">
    <location>
        <begin position="31"/>
        <end position="34"/>
    </location>
</feature>
<evidence type="ECO:0000256" key="10">
    <source>
        <dbReference type="PIRSR" id="PIRSR000077-4"/>
    </source>
</evidence>
<dbReference type="PANTHER" id="PTHR45663:SF11">
    <property type="entry name" value="GEO12009P1"/>
    <property type="match status" value="1"/>
</dbReference>
<evidence type="ECO:0000256" key="5">
    <source>
        <dbReference type="ARBA" id="ARBA00023157"/>
    </source>
</evidence>
<dbReference type="AlphaFoldDB" id="A0A927WIE3"/>
<comment type="caution">
    <text evidence="12">The sequence shown here is derived from an EMBL/GenBank/DDBJ whole genome shotgun (WGS) entry which is preliminary data.</text>
</comment>
<dbReference type="GO" id="GO:0005829">
    <property type="term" value="C:cytosol"/>
    <property type="evidence" value="ECO:0007669"/>
    <property type="project" value="TreeGrafter"/>
</dbReference>
<reference evidence="12" key="1">
    <citation type="submission" date="2019-04" db="EMBL/GenBank/DDBJ databases">
        <title>Evolution of Biomass-Degrading Anaerobic Consortia Revealed by Metagenomics.</title>
        <authorList>
            <person name="Peng X."/>
        </authorList>
    </citation>
    <scope>NUCLEOTIDE SEQUENCE</scope>
    <source>
        <strain evidence="12">SIG240</strain>
    </source>
</reference>
<dbReference type="GO" id="GO:0015035">
    <property type="term" value="F:protein-disulfide reductase activity"/>
    <property type="evidence" value="ECO:0007669"/>
    <property type="project" value="UniProtKB-UniRule"/>
</dbReference>
<evidence type="ECO:0000313" key="13">
    <source>
        <dbReference type="Proteomes" id="UP000761380"/>
    </source>
</evidence>
<dbReference type="EMBL" id="SVBY01000023">
    <property type="protein sequence ID" value="MBE6092441.1"/>
    <property type="molecule type" value="Genomic_DNA"/>
</dbReference>
<feature type="site" description="Deprotonates C-terminal active site Cys" evidence="9">
    <location>
        <position position="25"/>
    </location>
</feature>
<organism evidence="12 13">
    <name type="scientific">Selenomonas ruminantium</name>
    <dbReference type="NCBI Taxonomy" id="971"/>
    <lineage>
        <taxon>Bacteria</taxon>
        <taxon>Bacillati</taxon>
        <taxon>Bacillota</taxon>
        <taxon>Negativicutes</taxon>
        <taxon>Selenomonadales</taxon>
        <taxon>Selenomonadaceae</taxon>
        <taxon>Selenomonas</taxon>
    </lineage>
</organism>
<evidence type="ECO:0000256" key="9">
    <source>
        <dbReference type="PIRSR" id="PIRSR000077-1"/>
    </source>
</evidence>
<feature type="site" description="Contributes to redox potential value" evidence="9">
    <location>
        <position position="33"/>
    </location>
</feature>
<dbReference type="InterPro" id="IPR005746">
    <property type="entry name" value="Thioredoxin"/>
</dbReference>
<dbReference type="FunFam" id="3.40.30.10:FF:000001">
    <property type="entry name" value="Thioredoxin"/>
    <property type="match status" value="1"/>
</dbReference>
<dbReference type="InterPro" id="IPR013766">
    <property type="entry name" value="Thioredoxin_domain"/>
</dbReference>
<comment type="similarity">
    <text evidence="1 8">Belongs to the thioredoxin family.</text>
</comment>
<keyword evidence="6 10" id="KW-0676">Redox-active center</keyword>
<evidence type="ECO:0000256" key="4">
    <source>
        <dbReference type="ARBA" id="ARBA00022982"/>
    </source>
</evidence>
<keyword evidence="4" id="KW-0249">Electron transport</keyword>
<dbReference type="PROSITE" id="PS00194">
    <property type="entry name" value="THIOREDOXIN_1"/>
    <property type="match status" value="1"/>
</dbReference>
<dbReference type="NCBIfam" id="TIGR01068">
    <property type="entry name" value="thioredoxin"/>
    <property type="match status" value="1"/>
</dbReference>
<dbReference type="Proteomes" id="UP000761380">
    <property type="component" value="Unassembled WGS sequence"/>
</dbReference>
<dbReference type="Pfam" id="PF00085">
    <property type="entry name" value="Thioredoxin"/>
    <property type="match status" value="1"/>
</dbReference>
<evidence type="ECO:0000256" key="7">
    <source>
        <dbReference type="NCBIfam" id="TIGR01068"/>
    </source>
</evidence>
<feature type="active site" description="Nucleophile" evidence="9">
    <location>
        <position position="31"/>
    </location>
</feature>
<evidence type="ECO:0000256" key="8">
    <source>
        <dbReference type="PIRNR" id="PIRNR000077"/>
    </source>
</evidence>
<protein>
    <recommendedName>
        <fullName evidence="2 7">Thioredoxin</fullName>
    </recommendedName>
</protein>
<sequence>MATTIITKDNFKSEVLDYKGTVLVDFWADWCGPCRMLSPIVDEVATENPSIKVGKINVDEQQELSAQFSIMSIPTLLVFRDGKKISESIGLIPKEQIEKMLW</sequence>
<dbReference type="InterPro" id="IPR036249">
    <property type="entry name" value="Thioredoxin-like_sf"/>
</dbReference>
<proteinExistence type="inferred from homology"/>